<dbReference type="Pfam" id="PF13469">
    <property type="entry name" value="Sulfotransfer_3"/>
    <property type="match status" value="1"/>
</dbReference>
<dbReference type="Gene3D" id="3.40.50.300">
    <property type="entry name" value="P-loop containing nucleotide triphosphate hydrolases"/>
    <property type="match status" value="1"/>
</dbReference>
<protein>
    <recommendedName>
        <fullName evidence="3">Sulfotransferase domain-containing protein</fullName>
    </recommendedName>
</protein>
<proteinExistence type="predicted"/>
<evidence type="ECO:0008006" key="3">
    <source>
        <dbReference type="Google" id="ProtNLM"/>
    </source>
</evidence>
<dbReference type="EMBL" id="MDLC01000027">
    <property type="protein sequence ID" value="ODS23496.1"/>
    <property type="molecule type" value="Genomic_DNA"/>
</dbReference>
<evidence type="ECO:0000313" key="2">
    <source>
        <dbReference type="Proteomes" id="UP000242502"/>
    </source>
</evidence>
<dbReference type="STRING" id="62101.AB835_08665"/>
<dbReference type="AlphaFoldDB" id="A0A1D2QPI5"/>
<dbReference type="SUPFAM" id="SSF52540">
    <property type="entry name" value="P-loop containing nucleoside triphosphate hydrolases"/>
    <property type="match status" value="1"/>
</dbReference>
<organism evidence="1 2">
    <name type="scientific">Candidatus Endobugula sertula</name>
    <name type="common">Bugula neritina bacterial symbiont</name>
    <dbReference type="NCBI Taxonomy" id="62101"/>
    <lineage>
        <taxon>Bacteria</taxon>
        <taxon>Pseudomonadati</taxon>
        <taxon>Pseudomonadota</taxon>
        <taxon>Gammaproteobacteria</taxon>
        <taxon>Cellvibrionales</taxon>
        <taxon>Cellvibrionaceae</taxon>
        <taxon>Candidatus Endobugula</taxon>
    </lineage>
</organism>
<dbReference type="Proteomes" id="UP000242502">
    <property type="component" value="Unassembled WGS sequence"/>
</dbReference>
<name>A0A1D2QPI5_9GAMM</name>
<sequence length="361" mass="41884">MLIGVFGTGRNGSSLISHLIDGLGDTYVHPVEEKFLTAFDSISRKGRITRFVEQNCIDYQLTNLDKELTFSHLSGYINASLRGIHRHSKEAVGAPAELPLLTTDDLFNTFHSCDAKGFVTEYLNKIAQKIRPDVSFQHHLFKSIETPYIEEYERIFDNIKFIHIIRHPKDVCSSQKRSLVENKNLPESYLGYDYLSCMLDKRWVPHAEFIESRKNNPNHIIVKYENLVKDPNQEIQRIAKAFNLTPPPRPNVQTIFNDLDKKTWGSNPSKKGVKFPVEVVSDLQKKCDYTEVLSPRELDLISYKTKKWLLALDYELFSEVTKKKVILQYVKLEKSEFKNWRTVSFFGRGLLGLIYRRMAIF</sequence>
<accession>A0A1D2QPI5</accession>
<reference evidence="1 2" key="1">
    <citation type="journal article" date="2016" name="Appl. Environ. Microbiol.">
        <title>Lack of Overt Genome Reduction in the Bryostatin-Producing Bryozoan Symbiont "Candidatus Endobugula sertula".</title>
        <authorList>
            <person name="Miller I.J."/>
            <person name="Vanee N."/>
            <person name="Fong S.S."/>
            <person name="Lim-Fong G.E."/>
            <person name="Kwan J.C."/>
        </authorList>
    </citation>
    <scope>NUCLEOTIDE SEQUENCE [LARGE SCALE GENOMIC DNA]</scope>
    <source>
        <strain evidence="1">AB1-4</strain>
    </source>
</reference>
<evidence type="ECO:0000313" key="1">
    <source>
        <dbReference type="EMBL" id="ODS23496.1"/>
    </source>
</evidence>
<comment type="caution">
    <text evidence="1">The sequence shown here is derived from an EMBL/GenBank/DDBJ whole genome shotgun (WGS) entry which is preliminary data.</text>
</comment>
<dbReference type="InterPro" id="IPR027417">
    <property type="entry name" value="P-loop_NTPase"/>
</dbReference>
<gene>
    <name evidence="1" type="ORF">AB835_08665</name>
</gene>